<name>A0A2P5YDM5_GOSBA</name>
<dbReference type="EMBL" id="KZ663326">
    <property type="protein sequence ID" value="PPS13644.1"/>
    <property type="molecule type" value="Genomic_DNA"/>
</dbReference>
<evidence type="ECO:0000313" key="1">
    <source>
        <dbReference type="EMBL" id="PPS13644.1"/>
    </source>
</evidence>
<proteinExistence type="predicted"/>
<organism evidence="1 2">
    <name type="scientific">Gossypium barbadense</name>
    <name type="common">Sea Island cotton</name>
    <name type="synonym">Hibiscus barbadensis</name>
    <dbReference type="NCBI Taxonomy" id="3634"/>
    <lineage>
        <taxon>Eukaryota</taxon>
        <taxon>Viridiplantae</taxon>
        <taxon>Streptophyta</taxon>
        <taxon>Embryophyta</taxon>
        <taxon>Tracheophyta</taxon>
        <taxon>Spermatophyta</taxon>
        <taxon>Magnoliopsida</taxon>
        <taxon>eudicotyledons</taxon>
        <taxon>Gunneridae</taxon>
        <taxon>Pentapetalae</taxon>
        <taxon>rosids</taxon>
        <taxon>malvids</taxon>
        <taxon>Malvales</taxon>
        <taxon>Malvaceae</taxon>
        <taxon>Malvoideae</taxon>
        <taxon>Gossypium</taxon>
    </lineage>
</organism>
<evidence type="ECO:0000313" key="2">
    <source>
        <dbReference type="Proteomes" id="UP000239757"/>
    </source>
</evidence>
<dbReference type="Proteomes" id="UP000239757">
    <property type="component" value="Unassembled WGS sequence"/>
</dbReference>
<dbReference type="AlphaFoldDB" id="A0A2P5YDM5"/>
<protein>
    <submittedName>
        <fullName evidence="1">Uncharacterized protein</fullName>
    </submittedName>
</protein>
<gene>
    <name evidence="1" type="ORF">GOBAR_AA06934</name>
</gene>
<sequence length="91" mass="10361">MGKVDGYGEWRIRRRRAGNDWRRGGNREEGWTVKGCRWKNKEWGRIRVALVDGEIEKKGREGGRGQLRHVGDWGRSRGVVRGEGKAICGGV</sequence>
<reference evidence="1 2" key="1">
    <citation type="submission" date="2015-01" db="EMBL/GenBank/DDBJ databases">
        <title>Genome of allotetraploid Gossypium barbadense reveals genomic plasticity and fiber elongation in cotton evolution.</title>
        <authorList>
            <person name="Chen X."/>
            <person name="Liu X."/>
            <person name="Zhao B."/>
            <person name="Zheng H."/>
            <person name="Hu Y."/>
            <person name="Lu G."/>
            <person name="Yang C."/>
            <person name="Chen J."/>
            <person name="Shan C."/>
            <person name="Zhang L."/>
            <person name="Zhou Y."/>
            <person name="Wang L."/>
            <person name="Guo W."/>
            <person name="Bai Y."/>
            <person name="Ruan J."/>
            <person name="Shangguan X."/>
            <person name="Mao Y."/>
            <person name="Jiang J."/>
            <person name="Zhu Y."/>
            <person name="Lei J."/>
            <person name="Kang H."/>
            <person name="Chen S."/>
            <person name="He X."/>
            <person name="Wang R."/>
            <person name="Wang Y."/>
            <person name="Chen J."/>
            <person name="Wang L."/>
            <person name="Yu S."/>
            <person name="Wang B."/>
            <person name="Wei J."/>
            <person name="Song S."/>
            <person name="Lu X."/>
            <person name="Gao Z."/>
            <person name="Gu W."/>
            <person name="Deng X."/>
            <person name="Ma D."/>
            <person name="Wang S."/>
            <person name="Liang W."/>
            <person name="Fang L."/>
            <person name="Cai C."/>
            <person name="Zhu X."/>
            <person name="Zhou B."/>
            <person name="Zhang Y."/>
            <person name="Chen Z."/>
            <person name="Xu S."/>
            <person name="Zhu R."/>
            <person name="Wang S."/>
            <person name="Zhang T."/>
            <person name="Zhao G."/>
        </authorList>
    </citation>
    <scope>NUCLEOTIDE SEQUENCE [LARGE SCALE GENOMIC DNA]</scope>
    <source>
        <strain evidence="2">cv. Xinhai21</strain>
        <tissue evidence="1">Leaf</tissue>
    </source>
</reference>
<accession>A0A2P5YDM5</accession>